<feature type="domain" description="eCIS core" evidence="2">
    <location>
        <begin position="87"/>
        <end position="162"/>
    </location>
</feature>
<feature type="compositionally biased region" description="Polar residues" evidence="1">
    <location>
        <begin position="42"/>
        <end position="53"/>
    </location>
</feature>
<dbReference type="EMBL" id="PQVF01000007">
    <property type="protein sequence ID" value="POY36196.1"/>
    <property type="molecule type" value="Genomic_DNA"/>
</dbReference>
<gene>
    <name evidence="3" type="ORF">C3K47_10580</name>
</gene>
<evidence type="ECO:0000313" key="4">
    <source>
        <dbReference type="Proteomes" id="UP000236893"/>
    </source>
</evidence>
<dbReference type="AlphaFoldDB" id="A0A2S5A0V9"/>
<dbReference type="Pfam" id="PF13699">
    <property type="entry name" value="eCIS_core"/>
    <property type="match status" value="1"/>
</dbReference>
<feature type="region of interest" description="Disordered" evidence="1">
    <location>
        <begin position="1"/>
        <end position="54"/>
    </location>
</feature>
<dbReference type="RefSeq" id="WP_103789114.1">
    <property type="nucleotide sequence ID" value="NZ_PQVF01000007.1"/>
</dbReference>
<dbReference type="InterPro" id="IPR025295">
    <property type="entry name" value="eCIS_core_dom"/>
</dbReference>
<proteinExistence type="predicted"/>
<protein>
    <recommendedName>
        <fullName evidence="2">eCIS core domain-containing protein</fullName>
    </recommendedName>
</protein>
<evidence type="ECO:0000313" key="3">
    <source>
        <dbReference type="EMBL" id="POY36196.1"/>
    </source>
</evidence>
<accession>A0A2S5A0V9</accession>
<evidence type="ECO:0000259" key="2">
    <source>
        <dbReference type="Pfam" id="PF13699"/>
    </source>
</evidence>
<dbReference type="OrthoDB" id="4317910at2"/>
<keyword evidence="4" id="KW-1185">Reference proteome</keyword>
<sequence length="483" mass="51869">MRKCHKISTGASKQQRSTENRLFFNPSAQSEEQEADRVAGSIMQSSTSQTSDPFFQPKAVASTASQAASLPVPQSVSQTLNSSGQVLDRSVQQFMQSKFNYDFSKVQVHNDAEAQHSAAGINANAYTVKNHIVFGKDQYQPNTINGKQLLAHELTHVIQQSNSNTATVQRQKATPIQSDIEDLVKKGQWCRDSAESGKLHPGLQCYREIPATEGHPEGQQYCFSKETGAFKEESPDFVSAVSGQLKDGTCDIPMSITDPPQPFTQRGRRAMGHFIADIATEDANLIGRGFGGFAGITMGIGLPKQGFGAGSFMIPAILGGLGAYIGAKGLPRLNKFTQRFGFLPTIGLGAGTNFDLKLGIGLEKRDRPLPLIPLNSYLTFGVDTSLGINDEPGIDASFLATVGIRIDPGKQGGGFGFSSVGGGFQVGKDANSVKSYSVGAGYRFTDFLDVQIERESISGGDKDGSTYWLTLKLVAPQNVLRGH</sequence>
<name>A0A2S5A0V9_9SPHI</name>
<evidence type="ECO:0000256" key="1">
    <source>
        <dbReference type="SAM" id="MobiDB-lite"/>
    </source>
</evidence>
<reference evidence="3 4" key="1">
    <citation type="submission" date="2018-01" db="EMBL/GenBank/DDBJ databases">
        <authorList>
            <person name="Gaut B.S."/>
            <person name="Morton B.R."/>
            <person name="Clegg M.T."/>
            <person name="Duvall M.R."/>
        </authorList>
    </citation>
    <scope>NUCLEOTIDE SEQUENCE [LARGE SCALE GENOMIC DNA]</scope>
    <source>
        <strain evidence="3 4">HR-AV</strain>
    </source>
</reference>
<comment type="caution">
    <text evidence="3">The sequence shown here is derived from an EMBL/GenBank/DDBJ whole genome shotgun (WGS) entry which is preliminary data.</text>
</comment>
<dbReference type="Proteomes" id="UP000236893">
    <property type="component" value="Unassembled WGS sequence"/>
</dbReference>
<organism evidence="3 4">
    <name type="scientific">Solitalea longa</name>
    <dbReference type="NCBI Taxonomy" id="2079460"/>
    <lineage>
        <taxon>Bacteria</taxon>
        <taxon>Pseudomonadati</taxon>
        <taxon>Bacteroidota</taxon>
        <taxon>Sphingobacteriia</taxon>
        <taxon>Sphingobacteriales</taxon>
        <taxon>Sphingobacteriaceae</taxon>
        <taxon>Solitalea</taxon>
    </lineage>
</organism>